<dbReference type="AlphaFoldDB" id="A0A170NBR1"/>
<keyword evidence="3 6" id="KW-0812">Transmembrane</keyword>
<dbReference type="EMBL" id="LITT01000062">
    <property type="protein sequence ID" value="OAA83231.1"/>
    <property type="molecule type" value="Genomic_DNA"/>
</dbReference>
<dbReference type="GO" id="GO:0044781">
    <property type="term" value="P:bacterial-type flagellum organization"/>
    <property type="evidence" value="ECO:0007669"/>
    <property type="project" value="InterPro"/>
</dbReference>
<evidence type="ECO:0000256" key="2">
    <source>
        <dbReference type="ARBA" id="ARBA00022475"/>
    </source>
</evidence>
<comment type="caution">
    <text evidence="7">The sequence shown here is derived from an EMBL/GenBank/DDBJ whole genome shotgun (WGS) entry which is preliminary data.</text>
</comment>
<dbReference type="OrthoDB" id="1936088at2"/>
<dbReference type="GO" id="GO:0016020">
    <property type="term" value="C:membrane"/>
    <property type="evidence" value="ECO:0007669"/>
    <property type="project" value="InterPro"/>
</dbReference>
<comment type="subcellular location">
    <subcellularLocation>
        <location evidence="1">Cell membrane</location>
    </subcellularLocation>
</comment>
<dbReference type="InterPro" id="IPR022781">
    <property type="entry name" value="Flagellar_biosynth_FliO"/>
</dbReference>
<evidence type="ECO:0000313" key="8">
    <source>
        <dbReference type="Proteomes" id="UP000077407"/>
    </source>
</evidence>
<evidence type="ECO:0000313" key="7">
    <source>
        <dbReference type="EMBL" id="OAA83231.1"/>
    </source>
</evidence>
<feature type="transmembrane region" description="Helical" evidence="6">
    <location>
        <begin position="6"/>
        <end position="25"/>
    </location>
</feature>
<keyword evidence="4 6" id="KW-1133">Transmembrane helix</keyword>
<accession>A0A170NBR1</accession>
<sequence>MDLQFMWMIFRTVIALLFVIFLIYISAKYGGEKLKNVQRGKFIRIMEREQLSKENSLLVVKIGEKVCVVSSTSGKIEIVYELNEEEVSEFKNRNTIPEYKNLKDFYRRSGMEQLVKRASSKLALRKLIDKKEDK</sequence>
<reference evidence="7 8" key="1">
    <citation type="journal article" date="2015" name="Biotechnol. Bioeng.">
        <title>Genome sequence and phenotypic characterization of Caulobacter segnis.</title>
        <authorList>
            <person name="Patel S."/>
            <person name="Fletcher B."/>
            <person name="Scott D.C."/>
            <person name="Ely B."/>
        </authorList>
    </citation>
    <scope>NUCLEOTIDE SEQUENCE [LARGE SCALE GENOMIC DNA]</scope>
    <source>
        <strain evidence="7 8">ERI-2</strain>
    </source>
</reference>
<evidence type="ECO:0000256" key="5">
    <source>
        <dbReference type="ARBA" id="ARBA00023136"/>
    </source>
</evidence>
<evidence type="ECO:0000256" key="6">
    <source>
        <dbReference type="SAM" id="Phobius"/>
    </source>
</evidence>
<keyword evidence="5 6" id="KW-0472">Membrane</keyword>
<dbReference type="RefSeq" id="WP_063556827.1">
    <property type="nucleotide sequence ID" value="NZ_LITT01000062.1"/>
</dbReference>
<evidence type="ECO:0000256" key="1">
    <source>
        <dbReference type="ARBA" id="ARBA00004236"/>
    </source>
</evidence>
<gene>
    <name evidence="7" type="ORF">WY13_03559</name>
</gene>
<proteinExistence type="predicted"/>
<dbReference type="PATRIC" id="fig|1538.10.peg.3636"/>
<evidence type="ECO:0000256" key="4">
    <source>
        <dbReference type="ARBA" id="ARBA00022989"/>
    </source>
</evidence>
<dbReference type="Pfam" id="PF04347">
    <property type="entry name" value="FliO"/>
    <property type="match status" value="1"/>
</dbReference>
<keyword evidence="2" id="KW-1003">Cell membrane</keyword>
<evidence type="ECO:0008006" key="9">
    <source>
        <dbReference type="Google" id="ProtNLM"/>
    </source>
</evidence>
<organism evidence="7 8">
    <name type="scientific">Clostridium ljungdahlii</name>
    <dbReference type="NCBI Taxonomy" id="1538"/>
    <lineage>
        <taxon>Bacteria</taxon>
        <taxon>Bacillati</taxon>
        <taxon>Bacillota</taxon>
        <taxon>Clostridia</taxon>
        <taxon>Eubacteriales</taxon>
        <taxon>Clostridiaceae</taxon>
        <taxon>Clostridium</taxon>
    </lineage>
</organism>
<name>A0A170NBR1_9CLOT</name>
<dbReference type="Proteomes" id="UP000077407">
    <property type="component" value="Unassembled WGS sequence"/>
</dbReference>
<protein>
    <recommendedName>
        <fullName evidence="9">Flagellar protein</fullName>
    </recommendedName>
</protein>
<evidence type="ECO:0000256" key="3">
    <source>
        <dbReference type="ARBA" id="ARBA00022692"/>
    </source>
</evidence>